<keyword evidence="6 9" id="KW-1133">Transmembrane helix</keyword>
<keyword evidence="2" id="KW-0813">Transport</keyword>
<feature type="transmembrane region" description="Helical" evidence="9">
    <location>
        <begin position="45"/>
        <end position="66"/>
    </location>
</feature>
<feature type="transmembrane region" description="Helical" evidence="9">
    <location>
        <begin position="21"/>
        <end position="39"/>
    </location>
</feature>
<dbReference type="PANTHER" id="PTHR35011:SF2">
    <property type="entry name" value="2,3-DIKETO-L-GULONATE TRAP TRANSPORTER SMALL PERMEASE PROTEIN YIAM"/>
    <property type="match status" value="1"/>
</dbReference>
<proteinExistence type="inferred from homology"/>
<evidence type="ECO:0000313" key="11">
    <source>
        <dbReference type="EMBL" id="NDL68305.1"/>
    </source>
</evidence>
<dbReference type="Proteomes" id="UP000461585">
    <property type="component" value="Unassembled WGS sequence"/>
</dbReference>
<evidence type="ECO:0000256" key="4">
    <source>
        <dbReference type="ARBA" id="ARBA00022519"/>
    </source>
</evidence>
<keyword evidence="5 9" id="KW-0812">Transmembrane</keyword>
<keyword evidence="7 9" id="KW-0472">Membrane</keyword>
<keyword evidence="12" id="KW-1185">Reference proteome</keyword>
<dbReference type="InterPro" id="IPR007387">
    <property type="entry name" value="TRAP_DctQ"/>
</dbReference>
<evidence type="ECO:0000259" key="10">
    <source>
        <dbReference type="Pfam" id="PF04290"/>
    </source>
</evidence>
<accession>A0A7X5HX83</accession>
<evidence type="ECO:0000256" key="5">
    <source>
        <dbReference type="ARBA" id="ARBA00022692"/>
    </source>
</evidence>
<feature type="transmembrane region" description="Helical" evidence="9">
    <location>
        <begin position="87"/>
        <end position="109"/>
    </location>
</feature>
<evidence type="ECO:0000256" key="2">
    <source>
        <dbReference type="ARBA" id="ARBA00022448"/>
    </source>
</evidence>
<evidence type="ECO:0000313" key="12">
    <source>
        <dbReference type="Proteomes" id="UP000461585"/>
    </source>
</evidence>
<evidence type="ECO:0000256" key="8">
    <source>
        <dbReference type="ARBA" id="ARBA00038436"/>
    </source>
</evidence>
<evidence type="ECO:0000256" key="1">
    <source>
        <dbReference type="ARBA" id="ARBA00004429"/>
    </source>
</evidence>
<evidence type="ECO:0000256" key="9">
    <source>
        <dbReference type="SAM" id="Phobius"/>
    </source>
</evidence>
<evidence type="ECO:0000256" key="3">
    <source>
        <dbReference type="ARBA" id="ARBA00022475"/>
    </source>
</evidence>
<evidence type="ECO:0000256" key="6">
    <source>
        <dbReference type="ARBA" id="ARBA00022989"/>
    </source>
</evidence>
<dbReference type="EMBL" id="JAAEEH010000034">
    <property type="protein sequence ID" value="NDL68305.1"/>
    <property type="molecule type" value="Genomic_DNA"/>
</dbReference>
<reference evidence="11 12" key="1">
    <citation type="submission" date="2020-01" db="EMBL/GenBank/DDBJ databases">
        <title>Anaeroalcalibacter tamaniensis gen. nov., sp. nov., moderately halophilic strictly anaerobic fermenter bacterium from mud volcano of Taman peninsula.</title>
        <authorList>
            <person name="Frolova A."/>
            <person name="Merkel A.Y."/>
            <person name="Slobodkin A.I."/>
        </authorList>
    </citation>
    <scope>NUCLEOTIDE SEQUENCE [LARGE SCALE GENOMIC DNA]</scope>
    <source>
        <strain evidence="11 12">F-3ap</strain>
    </source>
</reference>
<evidence type="ECO:0000256" key="7">
    <source>
        <dbReference type="ARBA" id="ARBA00023136"/>
    </source>
</evidence>
<keyword evidence="3" id="KW-1003">Cell membrane</keyword>
<gene>
    <name evidence="11" type="ORF">GXN74_11190</name>
</gene>
<dbReference type="InterPro" id="IPR055348">
    <property type="entry name" value="DctQ"/>
</dbReference>
<feature type="domain" description="Tripartite ATP-independent periplasmic transporters DctQ component" evidence="10">
    <location>
        <begin position="26"/>
        <end position="154"/>
    </location>
</feature>
<dbReference type="GO" id="GO:0015740">
    <property type="term" value="P:C4-dicarboxylate transport"/>
    <property type="evidence" value="ECO:0007669"/>
    <property type="project" value="TreeGrafter"/>
</dbReference>
<feature type="transmembrane region" description="Helical" evidence="9">
    <location>
        <begin position="129"/>
        <end position="150"/>
    </location>
</feature>
<protein>
    <submittedName>
        <fullName evidence="11">TRAP transporter small permease subunit</fullName>
    </submittedName>
</protein>
<comment type="subcellular location">
    <subcellularLocation>
        <location evidence="1">Cell inner membrane</location>
        <topology evidence="1">Multi-pass membrane protein</topology>
    </subcellularLocation>
</comment>
<dbReference type="Pfam" id="PF04290">
    <property type="entry name" value="DctQ"/>
    <property type="match status" value="1"/>
</dbReference>
<sequence length="167" mass="18783">MTGMKKAYETFCKVEETLVKVFLMGIVVFVFSSAIFRTIGSPLNWAVDMSMLFFAWMVFLGADVAMRHTELVNVDLFFRRFPDKAQMGIYLLWQVLILAFLGMLVAYGVPLTIESSKRLFQTMTISYSWATLSVPVGSVLMMVTTVIKIVRTWTTKTIGRGGAGECC</sequence>
<keyword evidence="4" id="KW-0997">Cell inner membrane</keyword>
<dbReference type="AlphaFoldDB" id="A0A7X5HX83"/>
<organism evidence="11 12">
    <name type="scientific">Anaerotalea alkaliphila</name>
    <dbReference type="NCBI Taxonomy" id="2662126"/>
    <lineage>
        <taxon>Bacteria</taxon>
        <taxon>Bacillati</taxon>
        <taxon>Bacillota</taxon>
        <taxon>Clostridia</taxon>
        <taxon>Eubacteriales</taxon>
        <taxon>Anaerotalea</taxon>
    </lineage>
</organism>
<dbReference type="GO" id="GO:0022857">
    <property type="term" value="F:transmembrane transporter activity"/>
    <property type="evidence" value="ECO:0007669"/>
    <property type="project" value="TreeGrafter"/>
</dbReference>
<name>A0A7X5HX83_9FIRM</name>
<comment type="caution">
    <text evidence="11">The sequence shown here is derived from an EMBL/GenBank/DDBJ whole genome shotgun (WGS) entry which is preliminary data.</text>
</comment>
<dbReference type="PANTHER" id="PTHR35011">
    <property type="entry name" value="2,3-DIKETO-L-GULONATE TRAP TRANSPORTER SMALL PERMEASE PROTEIN YIAM"/>
    <property type="match status" value="1"/>
</dbReference>
<dbReference type="GO" id="GO:0005886">
    <property type="term" value="C:plasma membrane"/>
    <property type="evidence" value="ECO:0007669"/>
    <property type="project" value="UniProtKB-SubCell"/>
</dbReference>
<comment type="similarity">
    <text evidence="8">Belongs to the TRAP transporter small permease family.</text>
</comment>